<dbReference type="Pfam" id="PF04570">
    <property type="entry name" value="zf-FLZ"/>
    <property type="match status" value="1"/>
</dbReference>
<reference evidence="5" key="1">
    <citation type="submission" date="2017-07" db="EMBL/GenBank/DDBJ databases">
        <title>Taro Niue Genome Assembly and Annotation.</title>
        <authorList>
            <person name="Atibalentja N."/>
            <person name="Keating K."/>
            <person name="Fields C.J."/>
        </authorList>
    </citation>
    <scope>NUCLEOTIDE SEQUENCE</scope>
    <source>
        <strain evidence="5">Niue_2</strain>
        <tissue evidence="5">Leaf</tissue>
    </source>
</reference>
<evidence type="ECO:0000259" key="4">
    <source>
        <dbReference type="PROSITE" id="PS51795"/>
    </source>
</evidence>
<feature type="zinc finger region" description="FLZ-type" evidence="3">
    <location>
        <begin position="27"/>
        <end position="60"/>
    </location>
</feature>
<dbReference type="PROSITE" id="PS51795">
    <property type="entry name" value="ZF_FLZ"/>
    <property type="match status" value="1"/>
</dbReference>
<keyword evidence="2" id="KW-0479">Metal-binding</keyword>
<dbReference type="PANTHER" id="PTHR46057:SF9">
    <property type="entry name" value="FCS-LIKE ZINC FINGER 1"/>
    <property type="match status" value="1"/>
</dbReference>
<dbReference type="AlphaFoldDB" id="A0A843V6P1"/>
<accession>A0A843V6P1</accession>
<evidence type="ECO:0000313" key="5">
    <source>
        <dbReference type="EMBL" id="MQL87289.1"/>
    </source>
</evidence>
<protein>
    <recommendedName>
        <fullName evidence="4">FLZ-type domain-containing protein</fullName>
    </recommendedName>
</protein>
<feature type="domain" description="FLZ-type" evidence="4">
    <location>
        <begin position="27"/>
        <end position="60"/>
    </location>
</feature>
<evidence type="ECO:0000313" key="6">
    <source>
        <dbReference type="Proteomes" id="UP000652761"/>
    </source>
</evidence>
<keyword evidence="6" id="KW-1185">Reference proteome</keyword>
<dbReference type="EMBL" id="NMUH01000966">
    <property type="protein sequence ID" value="MQL87289.1"/>
    <property type="molecule type" value="Genomic_DNA"/>
</dbReference>
<organism evidence="5 6">
    <name type="scientific">Colocasia esculenta</name>
    <name type="common">Wild taro</name>
    <name type="synonym">Arum esculentum</name>
    <dbReference type="NCBI Taxonomy" id="4460"/>
    <lineage>
        <taxon>Eukaryota</taxon>
        <taxon>Viridiplantae</taxon>
        <taxon>Streptophyta</taxon>
        <taxon>Embryophyta</taxon>
        <taxon>Tracheophyta</taxon>
        <taxon>Spermatophyta</taxon>
        <taxon>Magnoliopsida</taxon>
        <taxon>Liliopsida</taxon>
        <taxon>Araceae</taxon>
        <taxon>Aroideae</taxon>
        <taxon>Colocasieae</taxon>
        <taxon>Colocasia</taxon>
    </lineage>
</organism>
<dbReference type="OrthoDB" id="1916924at2759"/>
<evidence type="ECO:0000256" key="3">
    <source>
        <dbReference type="PROSITE-ProRule" id="PRU01131"/>
    </source>
</evidence>
<comment type="caution">
    <text evidence="5">The sequence shown here is derived from an EMBL/GenBank/DDBJ whole genome shotgun (WGS) entry which is preliminary data.</text>
</comment>
<sequence>MASSLKSSGGVTFFLEMPYCDKDPPVHIPNACSLCQSPLRASSEVYMYRGDTPFCSEECR</sequence>
<proteinExistence type="inferred from homology"/>
<dbReference type="InterPro" id="IPR007650">
    <property type="entry name" value="Zf-FLZ_dom"/>
</dbReference>
<dbReference type="InterPro" id="IPR044533">
    <property type="entry name" value="FLZ1/2/3"/>
</dbReference>
<name>A0A843V6P1_COLES</name>
<evidence type="ECO:0000256" key="1">
    <source>
        <dbReference type="ARBA" id="ARBA00009374"/>
    </source>
</evidence>
<evidence type="ECO:0000256" key="2">
    <source>
        <dbReference type="ARBA" id="ARBA00022723"/>
    </source>
</evidence>
<dbReference type="GO" id="GO:0046872">
    <property type="term" value="F:metal ion binding"/>
    <property type="evidence" value="ECO:0007669"/>
    <property type="project" value="UniProtKB-KW"/>
</dbReference>
<dbReference type="Proteomes" id="UP000652761">
    <property type="component" value="Unassembled WGS sequence"/>
</dbReference>
<gene>
    <name evidence="5" type="ORF">Taro_019826</name>
</gene>
<comment type="similarity">
    <text evidence="1">Belongs to the FLZ family.</text>
</comment>
<dbReference type="PANTHER" id="PTHR46057">
    <property type="entry name" value="FCS-LIKE ZINC FINGER 1-RELATED"/>
    <property type="match status" value="1"/>
</dbReference>